<proteinExistence type="predicted"/>
<evidence type="ECO:0000313" key="2">
    <source>
        <dbReference type="Proteomes" id="UP001375240"/>
    </source>
</evidence>
<dbReference type="EMBL" id="JAVHNQ010000002">
    <property type="protein sequence ID" value="KAK6354519.1"/>
    <property type="molecule type" value="Genomic_DNA"/>
</dbReference>
<accession>A0AAV9V6V5</accession>
<sequence>MEEGELGTVAASDAPRKISLQTRFGGIETGFARQKPSAGDTVMNEDGPLRLDRSTRLMLFGGGCLIPQDTEEMKFYREEPSLEDIWPRVPCLTRQMIRARHPTDTEFMETFIY</sequence>
<keyword evidence="2" id="KW-1185">Reference proteome</keyword>
<dbReference type="Proteomes" id="UP001375240">
    <property type="component" value="Unassembled WGS sequence"/>
</dbReference>
<evidence type="ECO:0000313" key="1">
    <source>
        <dbReference type="EMBL" id="KAK6354519.1"/>
    </source>
</evidence>
<name>A0AAV9V6V5_9PEZI</name>
<organism evidence="1 2">
    <name type="scientific">Orbilia brochopaga</name>
    <dbReference type="NCBI Taxonomy" id="3140254"/>
    <lineage>
        <taxon>Eukaryota</taxon>
        <taxon>Fungi</taxon>
        <taxon>Dikarya</taxon>
        <taxon>Ascomycota</taxon>
        <taxon>Pezizomycotina</taxon>
        <taxon>Orbiliomycetes</taxon>
        <taxon>Orbiliales</taxon>
        <taxon>Orbiliaceae</taxon>
        <taxon>Orbilia</taxon>
    </lineage>
</organism>
<protein>
    <submittedName>
        <fullName evidence="1">Uncharacterized protein</fullName>
    </submittedName>
</protein>
<gene>
    <name evidence="1" type="ORF">TWF696_003662</name>
</gene>
<comment type="caution">
    <text evidence="1">The sequence shown here is derived from an EMBL/GenBank/DDBJ whole genome shotgun (WGS) entry which is preliminary data.</text>
</comment>
<reference evidence="1 2" key="1">
    <citation type="submission" date="2019-10" db="EMBL/GenBank/DDBJ databases">
        <authorList>
            <person name="Palmer J.M."/>
        </authorList>
    </citation>
    <scope>NUCLEOTIDE SEQUENCE [LARGE SCALE GENOMIC DNA]</scope>
    <source>
        <strain evidence="1 2">TWF696</strain>
    </source>
</reference>
<dbReference type="AlphaFoldDB" id="A0AAV9V6V5"/>